<name>A0ABZ0NW23_CERBT</name>
<protein>
    <recommendedName>
        <fullName evidence="2">N-acetyltransferase domain-containing protein</fullName>
    </recommendedName>
</protein>
<dbReference type="SUPFAM" id="SSF55729">
    <property type="entry name" value="Acyl-CoA N-acyltransferases (Nat)"/>
    <property type="match status" value="1"/>
</dbReference>
<feature type="domain" description="N-acetyltransferase" evidence="2">
    <location>
        <begin position="1"/>
        <end position="176"/>
    </location>
</feature>
<feature type="compositionally biased region" description="Low complexity" evidence="1">
    <location>
        <begin position="55"/>
        <end position="64"/>
    </location>
</feature>
<dbReference type="Gene3D" id="3.40.630.30">
    <property type="match status" value="1"/>
</dbReference>
<dbReference type="InterPro" id="IPR000182">
    <property type="entry name" value="GNAT_dom"/>
</dbReference>
<feature type="region of interest" description="Disordered" evidence="1">
    <location>
        <begin position="55"/>
        <end position="75"/>
    </location>
</feature>
<dbReference type="Pfam" id="PF00583">
    <property type="entry name" value="Acetyltransf_1"/>
    <property type="match status" value="1"/>
</dbReference>
<evidence type="ECO:0000256" key="1">
    <source>
        <dbReference type="SAM" id="MobiDB-lite"/>
    </source>
</evidence>
<evidence type="ECO:0000313" key="4">
    <source>
        <dbReference type="Proteomes" id="UP001302367"/>
    </source>
</evidence>
<sequence>MDTSAIGPGYCSRETGWRLGSEGALAVALLENNPVACAGVVPFRGPNWIDAANAASGSNEGASAHNVPAEQRVRNEDHKSSVVEDWELCCVCVHPTHRRTGLSTLVTKAMKDLVKQRGALRLNTVYSTAETGEYWLRVGFKTVPGAGGVLEKGFTVEPGLPGLLADNPFHAGLQNPHAMTGGRFDQHHRVEFMPKRRAFSAISRAKRWRAV</sequence>
<organism evidence="3 4">
    <name type="scientific">Cercospora beticola</name>
    <name type="common">Sugarbeet leaf spot fungus</name>
    <dbReference type="NCBI Taxonomy" id="122368"/>
    <lineage>
        <taxon>Eukaryota</taxon>
        <taxon>Fungi</taxon>
        <taxon>Dikarya</taxon>
        <taxon>Ascomycota</taxon>
        <taxon>Pezizomycotina</taxon>
        <taxon>Dothideomycetes</taxon>
        <taxon>Dothideomycetidae</taxon>
        <taxon>Mycosphaerellales</taxon>
        <taxon>Mycosphaerellaceae</taxon>
        <taxon>Cercospora</taxon>
    </lineage>
</organism>
<dbReference type="InterPro" id="IPR016181">
    <property type="entry name" value="Acyl_CoA_acyltransferase"/>
</dbReference>
<dbReference type="Proteomes" id="UP001302367">
    <property type="component" value="Chromosome 5"/>
</dbReference>
<proteinExistence type="predicted"/>
<gene>
    <name evidence="3" type="ORF">RHO25_008225</name>
</gene>
<evidence type="ECO:0000259" key="2">
    <source>
        <dbReference type="PROSITE" id="PS51186"/>
    </source>
</evidence>
<dbReference type="EMBL" id="CP134188">
    <property type="protein sequence ID" value="WPB03585.1"/>
    <property type="molecule type" value="Genomic_DNA"/>
</dbReference>
<dbReference type="GeneID" id="90644459"/>
<dbReference type="RefSeq" id="XP_065459115.1">
    <property type="nucleotide sequence ID" value="XM_065603043.1"/>
</dbReference>
<evidence type="ECO:0000313" key="3">
    <source>
        <dbReference type="EMBL" id="WPB03585.1"/>
    </source>
</evidence>
<reference evidence="3 4" key="1">
    <citation type="submission" date="2023-09" db="EMBL/GenBank/DDBJ databases">
        <title>Complete-Gapless Cercospora beticola genome.</title>
        <authorList>
            <person name="Wyatt N.A."/>
            <person name="Spanner R.E."/>
            <person name="Bolton M.D."/>
        </authorList>
    </citation>
    <scope>NUCLEOTIDE SEQUENCE [LARGE SCALE GENOMIC DNA]</scope>
    <source>
        <strain evidence="3">Cb09-40</strain>
    </source>
</reference>
<dbReference type="CDD" id="cd04301">
    <property type="entry name" value="NAT_SF"/>
    <property type="match status" value="1"/>
</dbReference>
<accession>A0ABZ0NW23</accession>
<dbReference type="PROSITE" id="PS51186">
    <property type="entry name" value="GNAT"/>
    <property type="match status" value="1"/>
</dbReference>
<keyword evidence="4" id="KW-1185">Reference proteome</keyword>